<gene>
    <name evidence="2" type="ORF">PCOR1329_LOCUS315</name>
</gene>
<dbReference type="EMBL" id="CAUYUJ010000050">
    <property type="protein sequence ID" value="CAK0788418.1"/>
    <property type="molecule type" value="Genomic_DNA"/>
</dbReference>
<evidence type="ECO:0000313" key="3">
    <source>
        <dbReference type="Proteomes" id="UP001189429"/>
    </source>
</evidence>
<sequence length="523" mass="56681">SSGFRRLAGASDCPDRRPGSHGLVPRAERQGRRAPCARGPREPRGLRRRLARGGLEPRAERQGRWAGRAARASRGGGALHVRCHPLALLVVPLAEPQQETAAAGGSTGALAEERCGAAAARGRGAGWSRGLNAEGVDVLAEGRLMQHYDEATMVPPGVAWSRELNARAAEVASPVMQHYDAITRSPPGATWSRDLNARAAEVASPVMQHYDAITRSPPGATWSRDLNARAAEVASPVMQHYDAITRSPPGATWSRDLNARALETMLAKTMQGHSNEVATPPPGSVWSRELNAKGAEARSTSSRGGWDGAWSRELNRKGMEMEKDQAGSTIMRKHHDAITAVPAGTAWSRELNRKAMSIEAANSMDATTAVPAGSCWSKDLDSSAMEAQLEKHCDAITAAQTVTWSKELNQKAADSEAAWSIQKHYDAITEAAARGAWSRELNLQAVEAWDNQKLCEARPIRPQTTPELKPHGRERQFSDASTAAPMSRQGTERALSWAEDDLDDDDWCHEEPRALERCARIPE</sequence>
<name>A0ABN9PE30_9DINO</name>
<keyword evidence="3" id="KW-1185">Reference proteome</keyword>
<dbReference type="Proteomes" id="UP001189429">
    <property type="component" value="Unassembled WGS sequence"/>
</dbReference>
<evidence type="ECO:0000256" key="1">
    <source>
        <dbReference type="SAM" id="MobiDB-lite"/>
    </source>
</evidence>
<protein>
    <submittedName>
        <fullName evidence="2">Uncharacterized protein</fullName>
    </submittedName>
</protein>
<proteinExistence type="predicted"/>
<feature type="non-terminal residue" evidence="2">
    <location>
        <position position="1"/>
    </location>
</feature>
<reference evidence="2" key="1">
    <citation type="submission" date="2023-10" db="EMBL/GenBank/DDBJ databases">
        <authorList>
            <person name="Chen Y."/>
            <person name="Shah S."/>
            <person name="Dougan E. K."/>
            <person name="Thang M."/>
            <person name="Chan C."/>
        </authorList>
    </citation>
    <scope>NUCLEOTIDE SEQUENCE [LARGE SCALE GENOMIC DNA]</scope>
</reference>
<organism evidence="2 3">
    <name type="scientific">Prorocentrum cordatum</name>
    <dbReference type="NCBI Taxonomy" id="2364126"/>
    <lineage>
        <taxon>Eukaryota</taxon>
        <taxon>Sar</taxon>
        <taxon>Alveolata</taxon>
        <taxon>Dinophyceae</taxon>
        <taxon>Prorocentrales</taxon>
        <taxon>Prorocentraceae</taxon>
        <taxon>Prorocentrum</taxon>
    </lineage>
</organism>
<feature type="compositionally biased region" description="Basic and acidic residues" evidence="1">
    <location>
        <begin position="468"/>
        <end position="477"/>
    </location>
</feature>
<accession>A0ABN9PE30</accession>
<comment type="caution">
    <text evidence="2">The sequence shown here is derived from an EMBL/GenBank/DDBJ whole genome shotgun (WGS) entry which is preliminary data.</text>
</comment>
<evidence type="ECO:0000313" key="2">
    <source>
        <dbReference type="EMBL" id="CAK0788418.1"/>
    </source>
</evidence>
<feature type="region of interest" description="Disordered" evidence="1">
    <location>
        <begin position="461"/>
        <end position="498"/>
    </location>
</feature>
<feature type="region of interest" description="Disordered" evidence="1">
    <location>
        <begin position="1"/>
        <end position="69"/>
    </location>
</feature>